<dbReference type="EMBL" id="KV428080">
    <property type="protein sequence ID" value="KZT37601.1"/>
    <property type="molecule type" value="Genomic_DNA"/>
</dbReference>
<feature type="domain" description="DRBM" evidence="2">
    <location>
        <begin position="20"/>
        <end position="89"/>
    </location>
</feature>
<dbReference type="Proteomes" id="UP000076798">
    <property type="component" value="Unassembled WGS sequence"/>
</dbReference>
<dbReference type="Pfam" id="PF00035">
    <property type="entry name" value="dsrm"/>
    <property type="match status" value="1"/>
</dbReference>
<keyword evidence="4" id="KW-1185">Reference proteome</keyword>
<dbReference type="PROSITE" id="PS50137">
    <property type="entry name" value="DS_RBD"/>
    <property type="match status" value="1"/>
</dbReference>
<sequence>MADFKRIIMAHSFISSRKKTYLAQLSELASRNGVTLEWEEMSDGPDHHTIWQVYPIVNGQKWTMYIQAASNKKDAKEKSAEDVIMKLRGLYI</sequence>
<proteinExistence type="predicted"/>
<dbReference type="GO" id="GO:0003723">
    <property type="term" value="F:RNA binding"/>
    <property type="evidence" value="ECO:0007669"/>
    <property type="project" value="UniProtKB-UniRule"/>
</dbReference>
<evidence type="ECO:0000313" key="3">
    <source>
        <dbReference type="EMBL" id="KZT37601.1"/>
    </source>
</evidence>
<reference evidence="3 4" key="1">
    <citation type="journal article" date="2016" name="Mol. Biol. Evol.">
        <title>Comparative Genomics of Early-Diverging Mushroom-Forming Fungi Provides Insights into the Origins of Lignocellulose Decay Capabilities.</title>
        <authorList>
            <person name="Nagy L.G."/>
            <person name="Riley R."/>
            <person name="Tritt A."/>
            <person name="Adam C."/>
            <person name="Daum C."/>
            <person name="Floudas D."/>
            <person name="Sun H."/>
            <person name="Yadav J.S."/>
            <person name="Pangilinan J."/>
            <person name="Larsson K.H."/>
            <person name="Matsuura K."/>
            <person name="Barry K."/>
            <person name="Labutti K."/>
            <person name="Kuo R."/>
            <person name="Ohm R.A."/>
            <person name="Bhattacharya S.S."/>
            <person name="Shirouzu T."/>
            <person name="Yoshinaga Y."/>
            <person name="Martin F.M."/>
            <person name="Grigoriev I.V."/>
            <person name="Hibbett D.S."/>
        </authorList>
    </citation>
    <scope>NUCLEOTIDE SEQUENCE [LARGE SCALE GENOMIC DNA]</scope>
    <source>
        <strain evidence="3 4">HHB10207 ss-3</strain>
    </source>
</reference>
<dbReference type="AlphaFoldDB" id="A0A166CLS3"/>
<gene>
    <name evidence="3" type="ORF">SISSUDRAFT_1129485</name>
</gene>
<dbReference type="CDD" id="cd00048">
    <property type="entry name" value="DSRM_SF"/>
    <property type="match status" value="1"/>
</dbReference>
<evidence type="ECO:0000313" key="4">
    <source>
        <dbReference type="Proteomes" id="UP000076798"/>
    </source>
</evidence>
<name>A0A166CLS3_9AGAM</name>
<dbReference type="Gene3D" id="3.30.160.20">
    <property type="match status" value="1"/>
</dbReference>
<dbReference type="SUPFAM" id="SSF54768">
    <property type="entry name" value="dsRNA-binding domain-like"/>
    <property type="match status" value="1"/>
</dbReference>
<keyword evidence="1" id="KW-0694">RNA-binding</keyword>
<accession>A0A166CLS3</accession>
<evidence type="ECO:0000259" key="2">
    <source>
        <dbReference type="PROSITE" id="PS50137"/>
    </source>
</evidence>
<dbReference type="InterPro" id="IPR014720">
    <property type="entry name" value="dsRBD_dom"/>
</dbReference>
<organism evidence="3 4">
    <name type="scientific">Sistotremastrum suecicum HHB10207 ss-3</name>
    <dbReference type="NCBI Taxonomy" id="1314776"/>
    <lineage>
        <taxon>Eukaryota</taxon>
        <taxon>Fungi</taxon>
        <taxon>Dikarya</taxon>
        <taxon>Basidiomycota</taxon>
        <taxon>Agaricomycotina</taxon>
        <taxon>Agaricomycetes</taxon>
        <taxon>Sistotremastrales</taxon>
        <taxon>Sistotremastraceae</taxon>
        <taxon>Sistotremastrum</taxon>
    </lineage>
</organism>
<evidence type="ECO:0000256" key="1">
    <source>
        <dbReference type="PROSITE-ProRule" id="PRU00266"/>
    </source>
</evidence>
<protein>
    <recommendedName>
        <fullName evidence="2">DRBM domain-containing protein</fullName>
    </recommendedName>
</protein>